<dbReference type="Gene3D" id="2.40.40.20">
    <property type="match status" value="1"/>
</dbReference>
<dbReference type="GO" id="GO:0016491">
    <property type="term" value="F:oxidoreductase activity"/>
    <property type="evidence" value="ECO:0007669"/>
    <property type="project" value="UniProtKB-KW"/>
</dbReference>
<organism evidence="12 13">
    <name type="scientific">Adlercreutzia muris</name>
    <dbReference type="NCBI Taxonomy" id="1796610"/>
    <lineage>
        <taxon>Bacteria</taxon>
        <taxon>Bacillati</taxon>
        <taxon>Actinomycetota</taxon>
        <taxon>Coriobacteriia</taxon>
        <taxon>Eggerthellales</taxon>
        <taxon>Eggerthellaceae</taxon>
        <taxon>Adlercreutzia</taxon>
    </lineage>
</organism>
<evidence type="ECO:0000256" key="8">
    <source>
        <dbReference type="ARBA" id="ARBA00023004"/>
    </source>
</evidence>
<reference evidence="12 13" key="1">
    <citation type="submission" date="2019-09" db="EMBL/GenBank/DDBJ databases">
        <title>Whole genome shotgun sequencing (WGS) of Ellagibacter isourolithinifaciens DSM 104140(T) and Adlercreutzia muris DSM 29508(T).</title>
        <authorList>
            <person name="Stoll D.A."/>
            <person name="Danylec N."/>
            <person name="Huch M."/>
        </authorList>
    </citation>
    <scope>NUCLEOTIDE SEQUENCE [LARGE SCALE GENOMIC DNA]</scope>
    <source>
        <strain evidence="12 13">DSM 29508</strain>
    </source>
</reference>
<dbReference type="GO" id="GO:0009055">
    <property type="term" value="F:electron transfer activity"/>
    <property type="evidence" value="ECO:0007669"/>
    <property type="project" value="TreeGrafter"/>
</dbReference>
<dbReference type="Gene3D" id="3.40.228.10">
    <property type="entry name" value="Dimethylsulfoxide Reductase, domain 2"/>
    <property type="match status" value="2"/>
</dbReference>
<dbReference type="GO" id="GO:0043546">
    <property type="term" value="F:molybdopterin cofactor binding"/>
    <property type="evidence" value="ECO:0007669"/>
    <property type="project" value="InterPro"/>
</dbReference>
<dbReference type="RefSeq" id="WP_151431318.1">
    <property type="nucleotide sequence ID" value="NZ_JANJZI010000016.1"/>
</dbReference>
<dbReference type="GO" id="GO:0030151">
    <property type="term" value="F:molybdenum ion binding"/>
    <property type="evidence" value="ECO:0007669"/>
    <property type="project" value="TreeGrafter"/>
</dbReference>
<keyword evidence="5" id="KW-0479">Metal-binding</keyword>
<dbReference type="PANTHER" id="PTHR43598">
    <property type="entry name" value="TUNGSTEN-CONTAINING FORMYLMETHANOFURAN DEHYDROGENASE 2 SUBUNIT B"/>
    <property type="match status" value="1"/>
</dbReference>
<dbReference type="Gene3D" id="3.40.50.740">
    <property type="match status" value="1"/>
</dbReference>
<sequence length="1070" mass="112113">MELTRRSFLAAGLAAAGAAAVASPGRAWADDEAAGEDAEGAVDERIAVCEGCPLGCTALVACEDGAPVAVAGDPSNPLSEGRLCARGQQMLGTRRERAAEGGEVVDNPRRLASPRVRRGGSDAWEDISWDMALSEIASLVKKTRDESFVEYDGEVPVMRTEAIGSFGGAELLVEEQYLLMKALRSWGVVNLDSEAAGGQRVFAEGAAATLGMEVPDGLASDAALSQVILTVGADIAASQPLWLRWIERAREAGARWIVVDPLRTRTAEMADAHLAIRPGTDIAFFGGLVNYLMVNDLWQPEYVLNYTSASYLMADDFGFDAATGQFSGWDPFTGSYDRASWGWQTDGEETWNMRYEGEFAWVRGEGVPVWAIPSTPKPVRDITLQHPSCVWTQMTAFYGRYDLDTVSAVCGVDREALEEVYAALGATSAADGAAKIIAGAGLVQHGTGAQAARAACMAQLLLGNVGVPGGGICYAGGCAGEAAADAVGLRPDRLPGSMAWPTADEPTLQAWLEAQVASAGTHAQDPKRIVSVLREWWGDAAAYDNDYGYDWLPKRASADGDGLFAAIADGTVRGCFSWSADLLAAAPGGFGAEALGNLEWLVAVDALEGDAPSFWNAPGADAASVGTTVYLLPAAVGPEKAGMRASGRLMQHAEVALAPFGDARAPLDIIGELWRHVHNLYDTKGGMASAPILNAKWDYVADDAVVPERVAWALNGYLTEEADFGSASVKLLEGADGLRADGSTACAVPSFAGCWNALASLGDASGQPAGRRDATDESGLGLFSQWGFTWPGNVRVRGNRASANLAGQPWAAGRDLLHWDGQSWVLADAPDFAALREGRWIEPDNCAFPGVWEEVGLLACDRLGDGALPEHYEALEAPLNNRLNGSYAAPTLMAAASRALALAPTGEGDGAGGVDAAVQEALAPDYRNIEADREAHPICAVVNTGRGQTAQRRALVAAAAAFEPGCFVEVSEALARIRGLATGDRVRVFNDRGSLEAPVLVTARVAPFPCEDVEAHCICLNGAAPRAAANGDEGTSAAPGCYWNLLAPAAGNPAGGGRDAKGFLVDIEKA</sequence>
<evidence type="ECO:0000256" key="1">
    <source>
        <dbReference type="ARBA" id="ARBA00001966"/>
    </source>
</evidence>
<name>A0A7C8BQA1_9ACTN</name>
<evidence type="ECO:0000256" key="4">
    <source>
        <dbReference type="ARBA" id="ARBA00022485"/>
    </source>
</evidence>
<comment type="caution">
    <text evidence="12">The sequence shown here is derived from an EMBL/GenBank/DDBJ whole genome shotgun (WGS) entry which is preliminary data.</text>
</comment>
<evidence type="ECO:0000256" key="3">
    <source>
        <dbReference type="ARBA" id="ARBA00010312"/>
    </source>
</evidence>
<dbReference type="SMART" id="SM00926">
    <property type="entry name" value="Molybdop_Fe4S4"/>
    <property type="match status" value="1"/>
</dbReference>
<comment type="similarity">
    <text evidence="3">Belongs to the prokaryotic molybdopterin-containing oxidoreductase family.</text>
</comment>
<evidence type="ECO:0000256" key="9">
    <source>
        <dbReference type="ARBA" id="ARBA00023014"/>
    </source>
</evidence>
<dbReference type="GO" id="GO:0030313">
    <property type="term" value="C:cell envelope"/>
    <property type="evidence" value="ECO:0007669"/>
    <property type="project" value="UniProtKB-SubCell"/>
</dbReference>
<dbReference type="GO" id="GO:0051539">
    <property type="term" value="F:4 iron, 4 sulfur cluster binding"/>
    <property type="evidence" value="ECO:0007669"/>
    <property type="project" value="UniProtKB-KW"/>
</dbReference>
<evidence type="ECO:0000256" key="10">
    <source>
        <dbReference type="SAM" id="SignalP"/>
    </source>
</evidence>
<keyword evidence="6 10" id="KW-0732">Signal</keyword>
<dbReference type="SUPFAM" id="SSF53706">
    <property type="entry name" value="Formate dehydrogenase/DMSO reductase, domains 1-3"/>
    <property type="match status" value="1"/>
</dbReference>
<comment type="subcellular location">
    <subcellularLocation>
        <location evidence="2">Cell envelope</location>
    </subcellularLocation>
</comment>
<dbReference type="EMBL" id="WAJS01000028">
    <property type="protein sequence ID" value="KAB1643330.1"/>
    <property type="molecule type" value="Genomic_DNA"/>
</dbReference>
<evidence type="ECO:0000313" key="13">
    <source>
        <dbReference type="Proteomes" id="UP000479639"/>
    </source>
</evidence>
<dbReference type="SUPFAM" id="SSF50692">
    <property type="entry name" value="ADC-like"/>
    <property type="match status" value="1"/>
</dbReference>
<feature type="chain" id="PRO_5028894062" evidence="10">
    <location>
        <begin position="30"/>
        <end position="1070"/>
    </location>
</feature>
<keyword evidence="4" id="KW-0004">4Fe-4S</keyword>
<evidence type="ECO:0000256" key="5">
    <source>
        <dbReference type="ARBA" id="ARBA00022723"/>
    </source>
</evidence>
<keyword evidence="8" id="KW-0408">Iron</keyword>
<comment type="cofactor">
    <cofactor evidence="1">
        <name>[4Fe-4S] cluster</name>
        <dbReference type="ChEBI" id="CHEBI:49883"/>
    </cofactor>
</comment>
<keyword evidence="9" id="KW-0411">Iron-sulfur</keyword>
<evidence type="ECO:0000256" key="6">
    <source>
        <dbReference type="ARBA" id="ARBA00022729"/>
    </source>
</evidence>
<keyword evidence="7" id="KW-0560">Oxidoreductase</keyword>
<dbReference type="PROSITE" id="PS51318">
    <property type="entry name" value="TAT"/>
    <property type="match status" value="1"/>
</dbReference>
<dbReference type="AlphaFoldDB" id="A0A7C8BQA1"/>
<evidence type="ECO:0000259" key="11">
    <source>
        <dbReference type="PROSITE" id="PS51669"/>
    </source>
</evidence>
<dbReference type="PANTHER" id="PTHR43598:SF1">
    <property type="entry name" value="FORMATE DEHYDROGENASE-O MAJOR SUBUNIT"/>
    <property type="match status" value="1"/>
</dbReference>
<dbReference type="InterPro" id="IPR009010">
    <property type="entry name" value="Asp_de-COase-like_dom_sf"/>
</dbReference>
<dbReference type="Pfam" id="PF04879">
    <property type="entry name" value="Molybdop_Fe4S4"/>
    <property type="match status" value="1"/>
</dbReference>
<feature type="domain" description="4Fe-4S Mo/W bis-MGD-type" evidence="11">
    <location>
        <begin position="42"/>
        <end position="98"/>
    </location>
</feature>
<dbReference type="Pfam" id="PF01568">
    <property type="entry name" value="Molydop_binding"/>
    <property type="match status" value="1"/>
</dbReference>
<evidence type="ECO:0000313" key="12">
    <source>
        <dbReference type="EMBL" id="KAB1643330.1"/>
    </source>
</evidence>
<protein>
    <submittedName>
        <fullName evidence="12">Molybdopterin-dependent oxidoreductase</fullName>
    </submittedName>
</protein>
<proteinExistence type="inferred from homology"/>
<dbReference type="PROSITE" id="PS51669">
    <property type="entry name" value="4FE4S_MOW_BIS_MGD"/>
    <property type="match status" value="1"/>
</dbReference>
<dbReference type="InterPro" id="IPR006311">
    <property type="entry name" value="TAT_signal"/>
</dbReference>
<accession>A0A7C8BQA1</accession>
<dbReference type="Proteomes" id="UP000479639">
    <property type="component" value="Unassembled WGS sequence"/>
</dbReference>
<evidence type="ECO:0000256" key="7">
    <source>
        <dbReference type="ARBA" id="ARBA00023002"/>
    </source>
</evidence>
<feature type="signal peptide" evidence="10">
    <location>
        <begin position="1"/>
        <end position="29"/>
    </location>
</feature>
<keyword evidence="13" id="KW-1185">Reference proteome</keyword>
<evidence type="ECO:0000256" key="2">
    <source>
        <dbReference type="ARBA" id="ARBA00004196"/>
    </source>
</evidence>
<dbReference type="InterPro" id="IPR006656">
    <property type="entry name" value="Mopterin_OxRdtase"/>
</dbReference>
<dbReference type="InterPro" id="IPR006963">
    <property type="entry name" value="Mopterin_OxRdtase_4Fe-4S_dom"/>
</dbReference>
<dbReference type="GO" id="GO:0009061">
    <property type="term" value="P:anaerobic respiration"/>
    <property type="evidence" value="ECO:0007669"/>
    <property type="project" value="TreeGrafter"/>
</dbReference>
<dbReference type="InterPro" id="IPR006657">
    <property type="entry name" value="MoPterin_dinucl-bd_dom"/>
</dbReference>
<dbReference type="Gene3D" id="3.30.200.210">
    <property type="match status" value="1"/>
</dbReference>
<gene>
    <name evidence="12" type="ORF">F8D48_08805</name>
</gene>
<dbReference type="Pfam" id="PF00384">
    <property type="entry name" value="Molybdopterin"/>
    <property type="match status" value="1"/>
</dbReference>